<protein>
    <submittedName>
        <fullName evidence="1">Uncharacterized protein</fullName>
    </submittedName>
</protein>
<keyword evidence="2" id="KW-1185">Reference proteome</keyword>
<name>A0A834IY11_RHYFE</name>
<gene>
    <name evidence="1" type="ORF">GWI33_001421</name>
</gene>
<evidence type="ECO:0000313" key="2">
    <source>
        <dbReference type="Proteomes" id="UP000625711"/>
    </source>
</evidence>
<dbReference type="AlphaFoldDB" id="A0A834IY11"/>
<proteinExistence type="predicted"/>
<reference evidence="1" key="1">
    <citation type="submission" date="2020-08" db="EMBL/GenBank/DDBJ databases">
        <title>Genome sequencing and assembly of the red palm weevil Rhynchophorus ferrugineus.</title>
        <authorList>
            <person name="Dias G.B."/>
            <person name="Bergman C.M."/>
            <person name="Manee M."/>
        </authorList>
    </citation>
    <scope>NUCLEOTIDE SEQUENCE</scope>
    <source>
        <strain evidence="1">AA-2017</strain>
        <tissue evidence="1">Whole larva</tissue>
    </source>
</reference>
<organism evidence="1 2">
    <name type="scientific">Rhynchophorus ferrugineus</name>
    <name type="common">Red palm weevil</name>
    <name type="synonym">Curculio ferrugineus</name>
    <dbReference type="NCBI Taxonomy" id="354439"/>
    <lineage>
        <taxon>Eukaryota</taxon>
        <taxon>Metazoa</taxon>
        <taxon>Ecdysozoa</taxon>
        <taxon>Arthropoda</taxon>
        <taxon>Hexapoda</taxon>
        <taxon>Insecta</taxon>
        <taxon>Pterygota</taxon>
        <taxon>Neoptera</taxon>
        <taxon>Endopterygota</taxon>
        <taxon>Coleoptera</taxon>
        <taxon>Polyphaga</taxon>
        <taxon>Cucujiformia</taxon>
        <taxon>Curculionidae</taxon>
        <taxon>Dryophthorinae</taxon>
        <taxon>Rhynchophorus</taxon>
    </lineage>
</organism>
<dbReference type="Proteomes" id="UP000625711">
    <property type="component" value="Unassembled WGS sequence"/>
</dbReference>
<dbReference type="EMBL" id="JAACXV010000013">
    <property type="protein sequence ID" value="KAF7287452.1"/>
    <property type="molecule type" value="Genomic_DNA"/>
</dbReference>
<comment type="caution">
    <text evidence="1">The sequence shown here is derived from an EMBL/GenBank/DDBJ whole genome shotgun (WGS) entry which is preliminary data.</text>
</comment>
<sequence>MCTSLASTAVRKGGHIWWRVCLRGLRVPLRINSGAVDRSWFAGGRPAAQSAAQTNCSRPVCLCRSRGWHCERMFPGDQINELPTALTTVAGILSN</sequence>
<evidence type="ECO:0000313" key="1">
    <source>
        <dbReference type="EMBL" id="KAF7287452.1"/>
    </source>
</evidence>
<accession>A0A834IY11</accession>